<feature type="region of interest" description="Disordered" evidence="1">
    <location>
        <begin position="1"/>
        <end position="24"/>
    </location>
</feature>
<evidence type="ECO:0008006" key="5">
    <source>
        <dbReference type="Google" id="ProtNLM"/>
    </source>
</evidence>
<evidence type="ECO:0000313" key="3">
    <source>
        <dbReference type="EMBL" id="MDQ0339561.1"/>
    </source>
</evidence>
<keyword evidence="2" id="KW-1133">Transmembrane helix</keyword>
<name>A0ABU0CT24_9BACI</name>
<keyword evidence="2" id="KW-0472">Membrane</keyword>
<dbReference type="EMBL" id="JAUSUQ010000008">
    <property type="protein sequence ID" value="MDQ0339561.1"/>
    <property type="molecule type" value="Genomic_DNA"/>
</dbReference>
<dbReference type="Proteomes" id="UP001232445">
    <property type="component" value="Unassembled WGS sequence"/>
</dbReference>
<proteinExistence type="predicted"/>
<feature type="compositionally biased region" description="Basic and acidic residues" evidence="1">
    <location>
        <begin position="1"/>
        <end position="10"/>
    </location>
</feature>
<organism evidence="3 4">
    <name type="scientific">Caldalkalibacillus uzonensis</name>
    <dbReference type="NCBI Taxonomy" id="353224"/>
    <lineage>
        <taxon>Bacteria</taxon>
        <taxon>Bacillati</taxon>
        <taxon>Bacillota</taxon>
        <taxon>Bacilli</taxon>
        <taxon>Bacillales</taxon>
        <taxon>Bacillaceae</taxon>
        <taxon>Caldalkalibacillus</taxon>
    </lineage>
</organism>
<reference evidence="3 4" key="1">
    <citation type="submission" date="2023-07" db="EMBL/GenBank/DDBJ databases">
        <title>Genomic Encyclopedia of Type Strains, Phase IV (KMG-IV): sequencing the most valuable type-strain genomes for metagenomic binning, comparative biology and taxonomic classification.</title>
        <authorList>
            <person name="Goeker M."/>
        </authorList>
    </citation>
    <scope>NUCLEOTIDE SEQUENCE [LARGE SCALE GENOMIC DNA]</scope>
    <source>
        <strain evidence="3 4">DSM 17740</strain>
    </source>
</reference>
<evidence type="ECO:0000313" key="4">
    <source>
        <dbReference type="Proteomes" id="UP001232445"/>
    </source>
</evidence>
<evidence type="ECO:0000256" key="1">
    <source>
        <dbReference type="SAM" id="MobiDB-lite"/>
    </source>
</evidence>
<protein>
    <recommendedName>
        <fullName evidence="5">Cytochrome c oxidase subunit 2A</fullName>
    </recommendedName>
</protein>
<accession>A0ABU0CT24</accession>
<dbReference type="Pfam" id="PF08113">
    <property type="entry name" value="CoxIIa"/>
    <property type="match status" value="1"/>
</dbReference>
<sequence length="56" mass="6251">MARPDLETSKKQNVTSIRQETETDTSLKGTLFSVFGLGLFIVISWLAVFALFLSRS</sequence>
<keyword evidence="2" id="KW-0812">Transmembrane</keyword>
<comment type="caution">
    <text evidence="3">The sequence shown here is derived from an EMBL/GenBank/DDBJ whole genome shotgun (WGS) entry which is preliminary data.</text>
</comment>
<feature type="transmembrane region" description="Helical" evidence="2">
    <location>
        <begin position="31"/>
        <end position="53"/>
    </location>
</feature>
<gene>
    <name evidence="3" type="ORF">J2S00_002349</name>
</gene>
<evidence type="ECO:0000256" key="2">
    <source>
        <dbReference type="SAM" id="Phobius"/>
    </source>
</evidence>
<feature type="compositionally biased region" description="Polar residues" evidence="1">
    <location>
        <begin position="11"/>
        <end position="24"/>
    </location>
</feature>
<dbReference type="RefSeq" id="WP_307339714.1">
    <property type="nucleotide sequence ID" value="NZ_JAUSUQ010000008.1"/>
</dbReference>
<keyword evidence="4" id="KW-1185">Reference proteome</keyword>
<dbReference type="InterPro" id="IPR012538">
    <property type="entry name" value="Cyt_c_oxidase_su2a"/>
</dbReference>